<comment type="caution">
    <text evidence="9">The sequence shown here is derived from an EMBL/GenBank/DDBJ whole genome shotgun (WGS) entry which is preliminary data.</text>
</comment>
<evidence type="ECO:0000256" key="6">
    <source>
        <dbReference type="ARBA" id="ARBA00047942"/>
    </source>
</evidence>
<keyword evidence="2" id="KW-0489">Methyltransferase</keyword>
<dbReference type="GO" id="GO:0032259">
    <property type="term" value="P:methylation"/>
    <property type="evidence" value="ECO:0007669"/>
    <property type="project" value="UniProtKB-KW"/>
</dbReference>
<evidence type="ECO:0000313" key="9">
    <source>
        <dbReference type="EMBL" id="CBI07739.1"/>
    </source>
</evidence>
<dbReference type="GO" id="GO:0009007">
    <property type="term" value="F:site-specific DNA-methyltransferase (adenine-specific) activity"/>
    <property type="evidence" value="ECO:0007669"/>
    <property type="project" value="UniProtKB-EC"/>
</dbReference>
<feature type="domain" description="N6 adenine-specific DNA methyltransferase N-terminal" evidence="8">
    <location>
        <begin position="6"/>
        <end position="149"/>
    </location>
</feature>
<dbReference type="PANTHER" id="PTHR42998:SF1">
    <property type="entry name" value="TYPE I RESTRICTION ENZYME HINDI METHYLASE SUBUNIT"/>
    <property type="match status" value="1"/>
</dbReference>
<evidence type="ECO:0000256" key="2">
    <source>
        <dbReference type="ARBA" id="ARBA00022603"/>
    </source>
</evidence>
<dbReference type="SUPFAM" id="SSF53335">
    <property type="entry name" value="S-adenosyl-L-methionine-dependent methyltransferases"/>
    <property type="match status" value="1"/>
</dbReference>
<name>E6QKH2_9ZZZZ</name>
<evidence type="ECO:0000256" key="3">
    <source>
        <dbReference type="ARBA" id="ARBA00022679"/>
    </source>
</evidence>
<comment type="catalytic activity">
    <reaction evidence="6">
        <text>a 2'-deoxyadenosine in DNA + S-adenosyl-L-methionine = an N(6)-methyl-2'-deoxyadenosine in DNA + S-adenosyl-L-homocysteine + H(+)</text>
        <dbReference type="Rhea" id="RHEA:15197"/>
        <dbReference type="Rhea" id="RHEA-COMP:12418"/>
        <dbReference type="Rhea" id="RHEA-COMP:12419"/>
        <dbReference type="ChEBI" id="CHEBI:15378"/>
        <dbReference type="ChEBI" id="CHEBI:57856"/>
        <dbReference type="ChEBI" id="CHEBI:59789"/>
        <dbReference type="ChEBI" id="CHEBI:90615"/>
        <dbReference type="ChEBI" id="CHEBI:90616"/>
        <dbReference type="EC" id="2.1.1.72"/>
    </reaction>
</comment>
<dbReference type="InterPro" id="IPR022749">
    <property type="entry name" value="D12N6_MeTrfase_N"/>
</dbReference>
<evidence type="ECO:0000259" key="7">
    <source>
        <dbReference type="Pfam" id="PF02384"/>
    </source>
</evidence>
<sequence>MTSQELKKTLWEAADKLRAQMDAAEYKHLVLGLIFLKYVSDAFEERRREVAKLLADPASDLHFSDDSAEQSTALEDRDYYASANVFWVPSVARWETLRNQAKQPEIGRLLDDALVAIEDVNPSLKNILDKRFARTQIEPSRLGQLIDLISKIGFSSEDKAKDVLGEVYEYFLGQFATAEGKKGGQFYTPGSVVRVLVAMLSPHKGRIYDPCCGSGGMFVQSEKFIESHGGKSDDVSIYGQESNPTTWRLVAMNLAIRGYGFNLGKEPVDTFTQDQHPDLKADYVLANPPFNISDWWSAKLEGDKRWAFGVPPQGNANYAWLQHILWHLKPTGQAGVVLANGSMSSNQNNEGEIRRRMVEGDVVECMVALPPQLFLNTQIPACLWFLTRDKTAHGRDRRGEFLFIDARKLGQMETRVHRIFSDSDVALIAATAHRWRQNGEAEGEYADVPGFCRSVKLEEIREHGYVLTPGRYVGAEAVEDDDEAFAEKMERLTAQLAEQMARGAELDAVIREKLGALGYGI</sequence>
<dbReference type="AlphaFoldDB" id="E6QKH2"/>
<reference evidence="9" key="1">
    <citation type="submission" date="2009-10" db="EMBL/GenBank/DDBJ databases">
        <title>Diversity of trophic interactions inside an arsenic-rich microbial ecosystem.</title>
        <authorList>
            <person name="Bertin P.N."/>
            <person name="Heinrich-Salmeron A."/>
            <person name="Pelletier E."/>
            <person name="Goulhen-Chollet F."/>
            <person name="Arsene-Ploetze F."/>
            <person name="Gallien S."/>
            <person name="Calteau A."/>
            <person name="Vallenet D."/>
            <person name="Casiot C."/>
            <person name="Chane-Woon-Ming B."/>
            <person name="Giloteaux L."/>
            <person name="Barakat M."/>
            <person name="Bonnefoy V."/>
            <person name="Bruneel O."/>
            <person name="Chandler M."/>
            <person name="Cleiss J."/>
            <person name="Duran R."/>
            <person name="Elbaz-Poulichet F."/>
            <person name="Fonknechten N."/>
            <person name="Lauga B."/>
            <person name="Mornico D."/>
            <person name="Ortet P."/>
            <person name="Schaeffer C."/>
            <person name="Siguier P."/>
            <person name="Alexander Thil Smith A."/>
            <person name="Van Dorsselaer A."/>
            <person name="Weissenbach J."/>
            <person name="Medigue C."/>
            <person name="Le Paslier D."/>
        </authorList>
    </citation>
    <scope>NUCLEOTIDE SEQUENCE</scope>
</reference>
<keyword evidence="4" id="KW-0949">S-adenosyl-L-methionine</keyword>
<dbReference type="GO" id="GO:0009307">
    <property type="term" value="P:DNA restriction-modification system"/>
    <property type="evidence" value="ECO:0007669"/>
    <property type="project" value="UniProtKB-KW"/>
</dbReference>
<dbReference type="EMBL" id="CABQ01000131">
    <property type="protein sequence ID" value="CBI07739.1"/>
    <property type="molecule type" value="Genomic_DNA"/>
</dbReference>
<protein>
    <recommendedName>
        <fullName evidence="1">site-specific DNA-methyltransferase (adenine-specific)</fullName>
        <ecNumber evidence="1">2.1.1.72</ecNumber>
    </recommendedName>
</protein>
<feature type="domain" description="DNA methylase adenine-specific" evidence="7">
    <location>
        <begin position="160"/>
        <end position="481"/>
    </location>
</feature>
<dbReference type="GO" id="GO:0008170">
    <property type="term" value="F:N-methyltransferase activity"/>
    <property type="evidence" value="ECO:0007669"/>
    <property type="project" value="InterPro"/>
</dbReference>
<dbReference type="InterPro" id="IPR003356">
    <property type="entry name" value="DNA_methylase_A-5"/>
</dbReference>
<dbReference type="InterPro" id="IPR052916">
    <property type="entry name" value="Type-I_RE_MTase_Subunit"/>
</dbReference>
<dbReference type="PRINTS" id="PR00507">
    <property type="entry name" value="N12N6MTFRASE"/>
</dbReference>
<dbReference type="InterPro" id="IPR029063">
    <property type="entry name" value="SAM-dependent_MTases_sf"/>
</dbReference>
<evidence type="ECO:0000256" key="5">
    <source>
        <dbReference type="ARBA" id="ARBA00022747"/>
    </source>
</evidence>
<organism evidence="9">
    <name type="scientific">mine drainage metagenome</name>
    <dbReference type="NCBI Taxonomy" id="410659"/>
    <lineage>
        <taxon>unclassified sequences</taxon>
        <taxon>metagenomes</taxon>
        <taxon>ecological metagenomes</taxon>
    </lineage>
</organism>
<dbReference type="EC" id="2.1.1.72" evidence="1"/>
<dbReference type="PANTHER" id="PTHR42998">
    <property type="entry name" value="TYPE I RESTRICTION ENZYME HINDVIIP M PROTEIN-RELATED"/>
    <property type="match status" value="1"/>
</dbReference>
<gene>
    <name evidence="9" type="primary">hsdM</name>
    <name evidence="9" type="ORF">CARN6_1117</name>
</gene>
<evidence type="ECO:0000259" key="8">
    <source>
        <dbReference type="Pfam" id="PF12161"/>
    </source>
</evidence>
<evidence type="ECO:0000256" key="1">
    <source>
        <dbReference type="ARBA" id="ARBA00011900"/>
    </source>
</evidence>
<accession>E6QKH2</accession>
<proteinExistence type="predicted"/>
<keyword evidence="3" id="KW-0808">Transferase</keyword>
<evidence type="ECO:0000256" key="4">
    <source>
        <dbReference type="ARBA" id="ARBA00022691"/>
    </source>
</evidence>
<dbReference type="Pfam" id="PF02384">
    <property type="entry name" value="N6_Mtase"/>
    <property type="match status" value="1"/>
</dbReference>
<dbReference type="Pfam" id="PF12161">
    <property type="entry name" value="HsdM_N"/>
    <property type="match status" value="1"/>
</dbReference>
<dbReference type="Gene3D" id="3.40.50.150">
    <property type="entry name" value="Vaccinia Virus protein VP39"/>
    <property type="match status" value="1"/>
</dbReference>
<dbReference type="GO" id="GO:0003677">
    <property type="term" value="F:DNA binding"/>
    <property type="evidence" value="ECO:0007669"/>
    <property type="project" value="InterPro"/>
</dbReference>
<keyword evidence="5" id="KW-0680">Restriction system</keyword>
<dbReference type="InterPro" id="IPR038333">
    <property type="entry name" value="T1MK-like_N_sf"/>
</dbReference>
<dbReference type="Gene3D" id="1.20.1260.30">
    <property type="match status" value="1"/>
</dbReference>